<dbReference type="EMBL" id="QHCT01000003">
    <property type="protein sequence ID" value="RHX90012.1"/>
    <property type="molecule type" value="Genomic_DNA"/>
</dbReference>
<reference evidence="2" key="1">
    <citation type="submission" date="2018-05" db="EMBL/GenBank/DDBJ databases">
        <title>Leptospira yasudae sp. nov. and Leptospira stimsonii sp. nov., two pathogenic species of the genus Leptospira isolated from environmental sources.</title>
        <authorList>
            <person name="Casanovas-Massana A."/>
            <person name="Hamond C."/>
            <person name="Santos L.A."/>
            <person name="Hacker K.P."/>
            <person name="Balassiano I."/>
            <person name="Medeiros M.A."/>
            <person name="Reis M.G."/>
            <person name="Ko A.I."/>
            <person name="Wunder E.A."/>
        </authorList>
    </citation>
    <scope>NUCLEOTIDE SEQUENCE [LARGE SCALE GENOMIC DNA]</scope>
    <source>
        <strain evidence="2">Yale</strain>
    </source>
</reference>
<proteinExistence type="predicted"/>
<dbReference type="Proteomes" id="UP000265798">
    <property type="component" value="Unassembled WGS sequence"/>
</dbReference>
<name>A0A396Z3B6_9LEPT</name>
<organism evidence="1 2">
    <name type="scientific">Leptospira stimsonii</name>
    <dbReference type="NCBI Taxonomy" id="2202203"/>
    <lineage>
        <taxon>Bacteria</taxon>
        <taxon>Pseudomonadati</taxon>
        <taxon>Spirochaetota</taxon>
        <taxon>Spirochaetia</taxon>
        <taxon>Leptospirales</taxon>
        <taxon>Leptospiraceae</taxon>
        <taxon>Leptospira</taxon>
    </lineage>
</organism>
<evidence type="ECO:0000313" key="2">
    <source>
        <dbReference type="Proteomes" id="UP000265798"/>
    </source>
</evidence>
<accession>A0A396Z3B6</accession>
<comment type="caution">
    <text evidence="1">The sequence shown here is derived from an EMBL/GenBank/DDBJ whole genome shotgun (WGS) entry which is preliminary data.</text>
</comment>
<evidence type="ECO:0000313" key="1">
    <source>
        <dbReference type="EMBL" id="RHX90012.1"/>
    </source>
</evidence>
<gene>
    <name evidence="1" type="ORF">DLM75_13825</name>
</gene>
<sequence length="90" mass="10249">MEGSGGGKTPEIFPLPQFSYFASRNLVVGTPKDDPSQDVFRFHRSLNFWVGLPKIRSNRVQFERISSHSFDLTLKKSHARLHEKDCSGNI</sequence>
<dbReference type="AlphaFoldDB" id="A0A396Z3B6"/>
<protein>
    <submittedName>
        <fullName evidence="1">Uncharacterized protein</fullName>
    </submittedName>
</protein>